<evidence type="ECO:0000313" key="2">
    <source>
        <dbReference type="Proteomes" id="UP001221757"/>
    </source>
</evidence>
<protein>
    <recommendedName>
        <fullName evidence="3">FAD/NAD(P)-binding domain-containing protein</fullName>
    </recommendedName>
</protein>
<proteinExistence type="predicted"/>
<comment type="caution">
    <text evidence="1">The sequence shown here is derived from an EMBL/GenBank/DDBJ whole genome shotgun (WGS) entry which is preliminary data.</text>
</comment>
<evidence type="ECO:0000313" key="1">
    <source>
        <dbReference type="EMBL" id="KAJ7633705.1"/>
    </source>
</evidence>
<evidence type="ECO:0008006" key="3">
    <source>
        <dbReference type="Google" id="ProtNLM"/>
    </source>
</evidence>
<accession>A0AAD7BXV6</accession>
<organism evidence="1 2">
    <name type="scientific">Mycena rosella</name>
    <name type="common">Pink bonnet</name>
    <name type="synonym">Agaricus rosellus</name>
    <dbReference type="NCBI Taxonomy" id="1033263"/>
    <lineage>
        <taxon>Eukaryota</taxon>
        <taxon>Fungi</taxon>
        <taxon>Dikarya</taxon>
        <taxon>Basidiomycota</taxon>
        <taxon>Agaricomycotina</taxon>
        <taxon>Agaricomycetes</taxon>
        <taxon>Agaricomycetidae</taxon>
        <taxon>Agaricales</taxon>
        <taxon>Marasmiineae</taxon>
        <taxon>Mycenaceae</taxon>
        <taxon>Mycena</taxon>
    </lineage>
</organism>
<gene>
    <name evidence="1" type="ORF">B0H17DRAFT_1108034</name>
</gene>
<dbReference type="Proteomes" id="UP001221757">
    <property type="component" value="Unassembled WGS sequence"/>
</dbReference>
<dbReference type="SUPFAM" id="SSF51905">
    <property type="entry name" value="FAD/NAD(P)-binding domain"/>
    <property type="match status" value="1"/>
</dbReference>
<keyword evidence="2" id="KW-1185">Reference proteome</keyword>
<reference evidence="1" key="1">
    <citation type="submission" date="2023-03" db="EMBL/GenBank/DDBJ databases">
        <title>Massive genome expansion in bonnet fungi (Mycena s.s.) driven by repeated elements and novel gene families across ecological guilds.</title>
        <authorList>
            <consortium name="Lawrence Berkeley National Laboratory"/>
            <person name="Harder C.B."/>
            <person name="Miyauchi S."/>
            <person name="Viragh M."/>
            <person name="Kuo A."/>
            <person name="Thoen E."/>
            <person name="Andreopoulos B."/>
            <person name="Lu D."/>
            <person name="Skrede I."/>
            <person name="Drula E."/>
            <person name="Henrissat B."/>
            <person name="Morin E."/>
            <person name="Kohler A."/>
            <person name="Barry K."/>
            <person name="LaButti K."/>
            <person name="Morin E."/>
            <person name="Salamov A."/>
            <person name="Lipzen A."/>
            <person name="Mereny Z."/>
            <person name="Hegedus B."/>
            <person name="Baldrian P."/>
            <person name="Stursova M."/>
            <person name="Weitz H."/>
            <person name="Taylor A."/>
            <person name="Grigoriev I.V."/>
            <person name="Nagy L.G."/>
            <person name="Martin F."/>
            <person name="Kauserud H."/>
        </authorList>
    </citation>
    <scope>NUCLEOTIDE SEQUENCE</scope>
    <source>
        <strain evidence="1">CBHHK067</strain>
    </source>
</reference>
<dbReference type="EMBL" id="JARKIE010000488">
    <property type="protein sequence ID" value="KAJ7633705.1"/>
    <property type="molecule type" value="Genomic_DNA"/>
</dbReference>
<name>A0AAD7BXV6_MYCRO</name>
<sequence length="553" mass="60895">MTAVTTGCGRRPVLPFKAWQTDTASCRTMFIHAPSLGQWLASAVFLLVVCITGWQKFCKSPPAWIKELSLLGQPRKHKLPGTAVICGGSIAGIITARICADHFERVIVIDPEIQDAEKPKTRIMQYNAGHIFLSLFIDGARRLWPSLDTEIQAAGGRTCFADFQVHYSGALLPAPYQEYSPGKFPDTLVIRRSLAQKVLHRLLIRHPTASNITVLPGIVRGVDASEDKTSIQSVVVRKLDGTSISLHDIGMVADCTGTTQAGLKWLRAAGFDIPDHIRHLYNVNMRYVTLCFDVPPALAAKLPIPEAQKKTMAVHGYVPHDNATSSLIALFITDNNTMQMMIANTTDELPKSAPDVVPFIAGFKGYALPIPSWVIETIQILCEEGNPSFNIIKTSSQSYVQYHCVPPGAIPSNFVAFGDASLQLNPIHGQGFGKIMMNGIALNSLLHGLTPHSTALPMDFSARYFKSSASSTHSLWEATRLHDYGLLNCEPMQGETKDSGRFMRWFELKVLSAATKDEEVASALWHVRHMRAADKALLAPTVLWKILRTRSIF</sequence>
<dbReference type="InterPro" id="IPR036188">
    <property type="entry name" value="FAD/NAD-bd_sf"/>
</dbReference>
<dbReference type="AlphaFoldDB" id="A0AAD7BXV6"/>